<proteinExistence type="predicted"/>
<name>A0ACA9LG32_9GLOM</name>
<gene>
    <name evidence="1" type="ORF">RPERSI_LOCUS2977</name>
</gene>
<dbReference type="EMBL" id="CAJVQC010003456">
    <property type="protein sequence ID" value="CAG8527275.1"/>
    <property type="molecule type" value="Genomic_DNA"/>
</dbReference>
<reference evidence="1" key="1">
    <citation type="submission" date="2021-06" db="EMBL/GenBank/DDBJ databases">
        <authorList>
            <person name="Kallberg Y."/>
            <person name="Tangrot J."/>
            <person name="Rosling A."/>
        </authorList>
    </citation>
    <scope>NUCLEOTIDE SEQUENCE</scope>
    <source>
        <strain evidence="1">MA461A</strain>
    </source>
</reference>
<accession>A0ACA9LG32</accession>
<comment type="caution">
    <text evidence="1">The sequence shown here is derived from an EMBL/GenBank/DDBJ whole genome shotgun (WGS) entry which is preliminary data.</text>
</comment>
<keyword evidence="2" id="KW-1185">Reference proteome</keyword>
<sequence length="250" mass="27954">TSYNSYGNIMIADFTPPINSSINSSTTQISIKFHSPVQLSTGNITIYKDSNDNIRQRVSANSTFCKLSNDGMVVNISIINSTFNENGTKYYVKIDNNFVKSKYYNEPLRGIESKVWLLESVDIANSSDTAATGLAFLTIDASNKFSNLSITDQLNYTDALLDEITDKVPVRRKRLSSDYKPQLFDEFGQITISIRIDLPNSNTENTVPGVFSNLNKMILYKNITAFCTNMTNDLDSTFGFRPIGELMTAF</sequence>
<dbReference type="Proteomes" id="UP000789920">
    <property type="component" value="Unassembled WGS sequence"/>
</dbReference>
<evidence type="ECO:0000313" key="2">
    <source>
        <dbReference type="Proteomes" id="UP000789920"/>
    </source>
</evidence>
<feature type="non-terminal residue" evidence="1">
    <location>
        <position position="1"/>
    </location>
</feature>
<organism evidence="1 2">
    <name type="scientific">Racocetra persica</name>
    <dbReference type="NCBI Taxonomy" id="160502"/>
    <lineage>
        <taxon>Eukaryota</taxon>
        <taxon>Fungi</taxon>
        <taxon>Fungi incertae sedis</taxon>
        <taxon>Mucoromycota</taxon>
        <taxon>Glomeromycotina</taxon>
        <taxon>Glomeromycetes</taxon>
        <taxon>Diversisporales</taxon>
        <taxon>Gigasporaceae</taxon>
        <taxon>Racocetra</taxon>
    </lineage>
</organism>
<evidence type="ECO:0000313" key="1">
    <source>
        <dbReference type="EMBL" id="CAG8527275.1"/>
    </source>
</evidence>
<protein>
    <submittedName>
        <fullName evidence="1">32818_t:CDS:1</fullName>
    </submittedName>
</protein>